<dbReference type="EMBL" id="ML769421">
    <property type="protein sequence ID" value="KAE9403891.1"/>
    <property type="molecule type" value="Genomic_DNA"/>
</dbReference>
<feature type="region of interest" description="Disordered" evidence="4">
    <location>
        <begin position="580"/>
        <end position="620"/>
    </location>
</feature>
<gene>
    <name evidence="5" type="ORF">BT96DRAFT_955819</name>
</gene>
<organism evidence="5 6">
    <name type="scientific">Gymnopus androsaceus JB14</name>
    <dbReference type="NCBI Taxonomy" id="1447944"/>
    <lineage>
        <taxon>Eukaryota</taxon>
        <taxon>Fungi</taxon>
        <taxon>Dikarya</taxon>
        <taxon>Basidiomycota</taxon>
        <taxon>Agaricomycotina</taxon>
        <taxon>Agaricomycetes</taxon>
        <taxon>Agaricomycetidae</taxon>
        <taxon>Agaricales</taxon>
        <taxon>Marasmiineae</taxon>
        <taxon>Omphalotaceae</taxon>
        <taxon>Gymnopus</taxon>
    </lineage>
</organism>
<dbReference type="PANTHER" id="PTHR12169:SF2">
    <property type="entry name" value="AFG1P"/>
    <property type="match status" value="1"/>
</dbReference>
<name>A0A6A4I0N0_9AGAR</name>
<keyword evidence="2" id="KW-0547">Nucleotide-binding</keyword>
<evidence type="ECO:0000256" key="3">
    <source>
        <dbReference type="ARBA" id="ARBA00022840"/>
    </source>
</evidence>
<protein>
    <recommendedName>
        <fullName evidence="7">AFG1-like ATPase</fullName>
    </recommendedName>
</protein>
<dbReference type="AlphaFoldDB" id="A0A6A4I0N0"/>
<dbReference type="InterPro" id="IPR005654">
    <property type="entry name" value="ATPase_AFG1-like"/>
</dbReference>
<evidence type="ECO:0000256" key="4">
    <source>
        <dbReference type="SAM" id="MobiDB-lite"/>
    </source>
</evidence>
<evidence type="ECO:0000256" key="1">
    <source>
        <dbReference type="ARBA" id="ARBA00010322"/>
    </source>
</evidence>
<reference evidence="5" key="1">
    <citation type="journal article" date="2019" name="Environ. Microbiol.">
        <title>Fungal ecological strategies reflected in gene transcription - a case study of two litter decomposers.</title>
        <authorList>
            <person name="Barbi F."/>
            <person name="Kohler A."/>
            <person name="Barry K."/>
            <person name="Baskaran P."/>
            <person name="Daum C."/>
            <person name="Fauchery L."/>
            <person name="Ihrmark K."/>
            <person name="Kuo A."/>
            <person name="LaButti K."/>
            <person name="Lipzen A."/>
            <person name="Morin E."/>
            <person name="Grigoriev I.V."/>
            <person name="Henrissat B."/>
            <person name="Lindahl B."/>
            <person name="Martin F."/>
        </authorList>
    </citation>
    <scope>NUCLEOTIDE SEQUENCE</scope>
    <source>
        <strain evidence="5">JB14</strain>
    </source>
</reference>
<dbReference type="Gene3D" id="3.40.50.300">
    <property type="entry name" value="P-loop containing nucleotide triphosphate hydrolases"/>
    <property type="match status" value="1"/>
</dbReference>
<evidence type="ECO:0000313" key="6">
    <source>
        <dbReference type="Proteomes" id="UP000799118"/>
    </source>
</evidence>
<dbReference type="Proteomes" id="UP000799118">
    <property type="component" value="Unassembled WGS sequence"/>
</dbReference>
<dbReference type="NCBIfam" id="NF040713">
    <property type="entry name" value="ZapE"/>
    <property type="match status" value="1"/>
</dbReference>
<dbReference type="GO" id="GO:0005524">
    <property type="term" value="F:ATP binding"/>
    <property type="evidence" value="ECO:0007669"/>
    <property type="project" value="UniProtKB-KW"/>
</dbReference>
<sequence length="620" mass="69947">MIRPLLTLRSTTRSISSNLPQQVDLLERYRSLVALGRVKYDDNQVRVIMQLRRLQKDLHNYTPVGISSLAHWNDNTRSVESDTDSQPWWSSFKSTTADDPPSALTLFKGHAEELASLNSPKGLLLTGPPGIGKTFLVDLWFSALPTPYKTRKHYNQLVLEMYRAVWEITQERMADLSSSPSPITSTSWKRRSMTLLGDLVRSTQSQKYANPPMSYEVAKRLIQRHWLLVFDEIQLLDVSSASLLADVLSWFWRLGGVVVGTSNKVPEDLYKNGVQRDRLEPFVEALKARCPVVILESSSKDDVDRDWRVVRASGLRGTWFVAGESGFDAAITALSGQPIQGQTVQLSVFGRSLCVPWASGRICRFSFDQLCAEELGSADYLTLASTFSTFILENVPVLHLSAKDQARRFIALTDALYETRCKLIVLAEAMPQEIFFPTLQRLKLSVAETGDTYRPNVSSYDAPNMEEAPKERVLPLDTLSIFSGKDEQFAFKRALSRLIEMTSPSYNREEVWTPLPLSSRKWEISNALDRTSRSKFLLENDDFAIEAAYALKSHDRHLPREARPAPRLREHHVWGVREDWGEGAGKWGKGAKAYAGSDVHQNSNPEQKPPYSKDTSNSSS</sequence>
<comment type="similarity">
    <text evidence="1">Belongs to the AFG1 ATPase family.</text>
</comment>
<keyword evidence="6" id="KW-1185">Reference proteome</keyword>
<dbReference type="OrthoDB" id="2193432at2759"/>
<accession>A0A6A4I0N0</accession>
<evidence type="ECO:0000256" key="2">
    <source>
        <dbReference type="ARBA" id="ARBA00022741"/>
    </source>
</evidence>
<dbReference type="GO" id="GO:0016887">
    <property type="term" value="F:ATP hydrolysis activity"/>
    <property type="evidence" value="ECO:0007669"/>
    <property type="project" value="InterPro"/>
</dbReference>
<keyword evidence="3" id="KW-0067">ATP-binding</keyword>
<evidence type="ECO:0008006" key="7">
    <source>
        <dbReference type="Google" id="ProtNLM"/>
    </source>
</evidence>
<proteinExistence type="inferred from homology"/>
<dbReference type="Pfam" id="PF03969">
    <property type="entry name" value="AFG1_ATPase"/>
    <property type="match status" value="1"/>
</dbReference>
<dbReference type="SUPFAM" id="SSF52540">
    <property type="entry name" value="P-loop containing nucleoside triphosphate hydrolases"/>
    <property type="match status" value="1"/>
</dbReference>
<dbReference type="GO" id="GO:0005739">
    <property type="term" value="C:mitochondrion"/>
    <property type="evidence" value="ECO:0007669"/>
    <property type="project" value="TreeGrafter"/>
</dbReference>
<evidence type="ECO:0000313" key="5">
    <source>
        <dbReference type="EMBL" id="KAE9403891.1"/>
    </source>
</evidence>
<dbReference type="PANTHER" id="PTHR12169">
    <property type="entry name" value="ATPASE N2B"/>
    <property type="match status" value="1"/>
</dbReference>
<dbReference type="InterPro" id="IPR027417">
    <property type="entry name" value="P-loop_NTPase"/>
</dbReference>